<dbReference type="Pfam" id="PF01799">
    <property type="entry name" value="Fer2_2"/>
    <property type="match status" value="1"/>
</dbReference>
<dbReference type="InterPro" id="IPR012675">
    <property type="entry name" value="Beta-grasp_dom_sf"/>
</dbReference>
<evidence type="ECO:0000256" key="3">
    <source>
        <dbReference type="ARBA" id="ARBA00022723"/>
    </source>
</evidence>
<dbReference type="PROSITE" id="PS00197">
    <property type="entry name" value="2FE2S_FER_1"/>
    <property type="match status" value="1"/>
</dbReference>
<dbReference type="SMART" id="SM01008">
    <property type="entry name" value="Ald_Xan_dh_C"/>
    <property type="match status" value="1"/>
</dbReference>
<keyword evidence="8" id="KW-1185">Reference proteome</keyword>
<evidence type="ECO:0000259" key="6">
    <source>
        <dbReference type="PROSITE" id="PS51085"/>
    </source>
</evidence>
<dbReference type="InterPro" id="IPR036010">
    <property type="entry name" value="2Fe-2S_ferredoxin-like_sf"/>
</dbReference>
<dbReference type="InterPro" id="IPR008274">
    <property type="entry name" value="AldOxase/xan_DH_MoCoBD1"/>
</dbReference>
<dbReference type="Pfam" id="PF02738">
    <property type="entry name" value="MoCoBD_1"/>
    <property type="match status" value="1"/>
</dbReference>
<dbReference type="Pfam" id="PF00111">
    <property type="entry name" value="Fer2"/>
    <property type="match status" value="1"/>
</dbReference>
<comment type="similarity">
    <text evidence="1">Belongs to the xanthine dehydrogenase family.</text>
</comment>
<proteinExistence type="inferred from homology"/>
<dbReference type="InterPro" id="IPR036884">
    <property type="entry name" value="2Fe-2S-bd_dom_sf"/>
</dbReference>
<dbReference type="Pfam" id="PF20256">
    <property type="entry name" value="MoCoBD_2"/>
    <property type="match status" value="1"/>
</dbReference>
<evidence type="ECO:0000256" key="2">
    <source>
        <dbReference type="ARBA" id="ARBA00022505"/>
    </source>
</evidence>
<evidence type="ECO:0000313" key="7">
    <source>
        <dbReference type="EMBL" id="KAA9393316.1"/>
    </source>
</evidence>
<dbReference type="SUPFAM" id="SSF54665">
    <property type="entry name" value="CO dehydrogenase molybdoprotein N-domain-like"/>
    <property type="match status" value="1"/>
</dbReference>
<dbReference type="Gene3D" id="1.10.150.120">
    <property type="entry name" value="[2Fe-2S]-binding domain"/>
    <property type="match status" value="1"/>
</dbReference>
<accession>A0A5J5KWW0</accession>
<dbReference type="Gene3D" id="3.10.20.30">
    <property type="match status" value="1"/>
</dbReference>
<keyword evidence="4" id="KW-0560">Oxidoreductase</keyword>
<organism evidence="7 8">
    <name type="scientific">Kocuria coralli</name>
    <dbReference type="NCBI Taxonomy" id="1461025"/>
    <lineage>
        <taxon>Bacteria</taxon>
        <taxon>Bacillati</taxon>
        <taxon>Actinomycetota</taxon>
        <taxon>Actinomycetes</taxon>
        <taxon>Micrococcales</taxon>
        <taxon>Micrococcaceae</taxon>
        <taxon>Kocuria</taxon>
    </lineage>
</organism>
<dbReference type="InterPro" id="IPR037165">
    <property type="entry name" value="AldOxase/xan_DH_Mopterin-bd_sf"/>
</dbReference>
<evidence type="ECO:0000256" key="1">
    <source>
        <dbReference type="ARBA" id="ARBA00006849"/>
    </source>
</evidence>
<feature type="domain" description="2Fe-2S ferredoxin-type" evidence="6">
    <location>
        <begin position="1"/>
        <end position="72"/>
    </location>
</feature>
<dbReference type="SUPFAM" id="SSF54292">
    <property type="entry name" value="2Fe-2S ferredoxin-like"/>
    <property type="match status" value="1"/>
</dbReference>
<dbReference type="EMBL" id="SZWF01000022">
    <property type="protein sequence ID" value="KAA9393316.1"/>
    <property type="molecule type" value="Genomic_DNA"/>
</dbReference>
<evidence type="ECO:0000256" key="4">
    <source>
        <dbReference type="ARBA" id="ARBA00023002"/>
    </source>
</evidence>
<dbReference type="AlphaFoldDB" id="A0A5J5KWW0"/>
<dbReference type="SUPFAM" id="SSF56003">
    <property type="entry name" value="Molybdenum cofactor-binding domain"/>
    <property type="match status" value="1"/>
</dbReference>
<dbReference type="PROSITE" id="PS51085">
    <property type="entry name" value="2FE2S_FER_2"/>
    <property type="match status" value="1"/>
</dbReference>
<dbReference type="Proteomes" id="UP000325957">
    <property type="component" value="Unassembled WGS sequence"/>
</dbReference>
<dbReference type="InterPro" id="IPR006058">
    <property type="entry name" value="2Fe2S_fd_BS"/>
</dbReference>
<dbReference type="InterPro" id="IPR046867">
    <property type="entry name" value="AldOxase/xan_DH_MoCoBD2"/>
</dbReference>
<dbReference type="Pfam" id="PF01315">
    <property type="entry name" value="Ald_Xan_dh_C"/>
    <property type="match status" value="1"/>
</dbReference>
<comment type="caution">
    <text evidence="7">The sequence shown here is derived from an EMBL/GenBank/DDBJ whole genome shotgun (WGS) entry which is preliminary data.</text>
</comment>
<dbReference type="InterPro" id="IPR036856">
    <property type="entry name" value="Ald_Oxase/Xan_DH_a/b_sf"/>
</dbReference>
<evidence type="ECO:0000313" key="8">
    <source>
        <dbReference type="Proteomes" id="UP000325957"/>
    </source>
</evidence>
<dbReference type="SUPFAM" id="SSF47741">
    <property type="entry name" value="CO dehydrogenase ISP C-domain like"/>
    <property type="match status" value="1"/>
</dbReference>
<sequence>MRLDGHEVEELPHPGQCLRTYVREHGATGVKKGCDAGDCGACTVHLNGQAVHSCVIPAMRAVGQEVTTSAGLGSPGQPHPVQQAFAAAQGFQCGFCTSGMVMTAAAMTEEQRADPERSLKGNLCRCTGYCSIRDALEGTVNTTPDGGPDAGGECGRTMSARAPGAEEVVTGRARFTLDLPPGAQQAVAHLKVLRSPYAHARIRSIDTTAALETPGVLTVLTWEDSPDVLFSTGQHEQRTDDPDDTRVLDRVMRFAGQRAAVVVGETVRAAEAGVRALVVDWEVLPDLQDPEAARRPGTPLVHGDKDGGRARIADPASNTVAELHTEVGDVEAALAASAHVHDAVYTSPRTAHVTMETHASVAWFDDDGRLTIRTSSQVPFLTRRTLYHVFGLPKDRIRVVTGRVGGGFGSKQEIFTEDLVALAALRLRRPVQLEHTRGEQFTSTATRHPMRVRVRLGCDASGRLTALHLDALMNTGAYGNHGVGVMFHAVGESTAMYRAPAKRIDIASVYTHQVPSGAFRGYGLSQTVWAVESAMDELARRAGLEPGRMRRLNAIGPDDPLVTTHADPARSSERDVVIGSYGLDQCFDLVDAALARGRRGPEGNAPSGDWLLGEGTAFSALNTIPPNGHRSDARVTVRTDGTVGLKVGTAEFGNGTSTVLRDLVAARLAVPPRAVIVSQSDTDLVEHDTGAYGSTGITVAGRAVEEACRNLLEQAQSIVAARWGVHRSRLEVVDGGLSAWDGPSVTWSDLARFHAARERELSATGTWRGTPRSVAFNVQGFRVAVHPGTGELRILQSVQAADAGTVLNEHQCRGQIQGGVAQALGAALFEEVRLDPGGTVTTTILRNYHIPAMGDVPQTEVYFADTYDPLGPSGAKSMSESPFDPVAPALANAIQDATGVRLRSMPMRRDVLWEALSGEADGRRGCRQA</sequence>
<dbReference type="GO" id="GO:0016491">
    <property type="term" value="F:oxidoreductase activity"/>
    <property type="evidence" value="ECO:0007669"/>
    <property type="project" value="UniProtKB-KW"/>
</dbReference>
<dbReference type="InterPro" id="IPR016208">
    <property type="entry name" value="Ald_Oxase/xanthine_DH-like"/>
</dbReference>
<dbReference type="PANTHER" id="PTHR11908">
    <property type="entry name" value="XANTHINE DEHYDROGENASE"/>
    <property type="match status" value="1"/>
</dbReference>
<keyword evidence="5" id="KW-0408">Iron</keyword>
<reference evidence="7 8" key="1">
    <citation type="submission" date="2019-05" db="EMBL/GenBank/DDBJ databases">
        <title>Kocuria coralli sp. nov., a novel actinobacterium isolated from coral reef seawater.</title>
        <authorList>
            <person name="Li J."/>
        </authorList>
    </citation>
    <scope>NUCLEOTIDE SEQUENCE [LARGE SCALE GENOMIC DNA]</scope>
    <source>
        <strain evidence="7 8">SCSIO 13007</strain>
    </source>
</reference>
<keyword evidence="2" id="KW-0500">Molybdenum</keyword>
<dbReference type="PANTHER" id="PTHR11908:SF132">
    <property type="entry name" value="ALDEHYDE OXIDASE 1-RELATED"/>
    <property type="match status" value="1"/>
</dbReference>
<dbReference type="CDD" id="cd00207">
    <property type="entry name" value="fer2"/>
    <property type="match status" value="1"/>
</dbReference>
<dbReference type="Gene3D" id="3.30.365.10">
    <property type="entry name" value="Aldehyde oxidase/xanthine dehydrogenase, molybdopterin binding domain"/>
    <property type="match status" value="4"/>
</dbReference>
<dbReference type="GO" id="GO:0005506">
    <property type="term" value="F:iron ion binding"/>
    <property type="evidence" value="ECO:0007669"/>
    <property type="project" value="InterPro"/>
</dbReference>
<gene>
    <name evidence="7" type="ORF">FCK90_12905</name>
</gene>
<protein>
    <submittedName>
        <fullName evidence="7">Aldehyde oxidase</fullName>
    </submittedName>
</protein>
<dbReference type="InterPro" id="IPR001041">
    <property type="entry name" value="2Fe-2S_ferredoxin-type"/>
</dbReference>
<dbReference type="GO" id="GO:0051537">
    <property type="term" value="F:2 iron, 2 sulfur cluster binding"/>
    <property type="evidence" value="ECO:0007669"/>
    <property type="project" value="InterPro"/>
</dbReference>
<dbReference type="InterPro" id="IPR002888">
    <property type="entry name" value="2Fe-2S-bd"/>
</dbReference>
<keyword evidence="3" id="KW-0479">Metal-binding</keyword>
<evidence type="ECO:0000256" key="5">
    <source>
        <dbReference type="ARBA" id="ARBA00023004"/>
    </source>
</evidence>
<dbReference type="InterPro" id="IPR000674">
    <property type="entry name" value="Ald_Oxase/Xan_DH_a/b"/>
</dbReference>
<name>A0A5J5KWW0_9MICC</name>
<dbReference type="Gene3D" id="3.90.1170.50">
    <property type="entry name" value="Aldehyde oxidase/xanthine dehydrogenase, a/b hammerhead"/>
    <property type="match status" value="1"/>
</dbReference>
<dbReference type="OrthoDB" id="9758509at2"/>